<dbReference type="EMBL" id="CP074402">
    <property type="protein sequence ID" value="QVJ02398.1"/>
    <property type="molecule type" value="Genomic_DNA"/>
</dbReference>
<dbReference type="Proteomes" id="UP000682416">
    <property type="component" value="Chromosome"/>
</dbReference>
<dbReference type="GO" id="GO:0019305">
    <property type="term" value="P:dTDP-rhamnose biosynthetic process"/>
    <property type="evidence" value="ECO:0007669"/>
    <property type="project" value="TreeGrafter"/>
</dbReference>
<sequence>MSARALRVDGAFEFTPRVFPDDRGSFMAPFQEPVFERTLGHPLFPVAQANLSTSRRGVVRGVHYTVTPPGTAKYVHCPSGRAIDIVVDIRVGSPTFGQWDSVLLDQREHRAVYLPVGVGHAFVSLEDGTAMSYLISTPYTAEHELALSALDPALGLPVPDDIVPLLSPRDEVAPTLATAEARGMLPTYAECRRVEEEMWS</sequence>
<dbReference type="SUPFAM" id="SSF51182">
    <property type="entry name" value="RmlC-like cupins"/>
    <property type="match status" value="1"/>
</dbReference>
<dbReference type="InterPro" id="IPR014710">
    <property type="entry name" value="RmlC-like_jellyroll"/>
</dbReference>
<proteinExistence type="inferred from homology"/>
<dbReference type="CDD" id="cd00438">
    <property type="entry name" value="cupin_RmlC"/>
    <property type="match status" value="1"/>
</dbReference>
<gene>
    <name evidence="4" type="ORF">KGD82_07555</name>
</gene>
<protein>
    <submittedName>
        <fullName evidence="4">dTDP-4-dehydrorhamnose 3,5-epimerase family protein</fullName>
    </submittedName>
</protein>
<dbReference type="PANTHER" id="PTHR21047">
    <property type="entry name" value="DTDP-6-DEOXY-D-GLUCOSE-3,5 EPIMERASE"/>
    <property type="match status" value="1"/>
</dbReference>
<keyword evidence="5" id="KW-1185">Reference proteome</keyword>
<accession>A0A975LBX1</accession>
<dbReference type="Pfam" id="PF00908">
    <property type="entry name" value="dTDP_sugar_isom"/>
    <property type="match status" value="1"/>
</dbReference>
<dbReference type="GO" id="GO:0000271">
    <property type="term" value="P:polysaccharide biosynthetic process"/>
    <property type="evidence" value="ECO:0007669"/>
    <property type="project" value="TreeGrafter"/>
</dbReference>
<feature type="active site" description="Proton donor" evidence="2">
    <location>
        <position position="133"/>
    </location>
</feature>
<name>A0A975LBX1_9ACTN</name>
<dbReference type="GO" id="GO:0008830">
    <property type="term" value="F:dTDP-4-dehydrorhamnose 3,5-epimerase activity"/>
    <property type="evidence" value="ECO:0007669"/>
    <property type="project" value="InterPro"/>
</dbReference>
<evidence type="ECO:0000256" key="2">
    <source>
        <dbReference type="PIRSR" id="PIRSR600888-1"/>
    </source>
</evidence>
<dbReference type="KEGG" id="nec:KGD82_07555"/>
<comment type="similarity">
    <text evidence="1">Belongs to the dTDP-4-dehydrorhamnose 3,5-epimerase family.</text>
</comment>
<evidence type="ECO:0000313" key="4">
    <source>
        <dbReference type="EMBL" id="QVJ02398.1"/>
    </source>
</evidence>
<dbReference type="InterPro" id="IPR000888">
    <property type="entry name" value="RmlC-like"/>
</dbReference>
<reference evidence="4" key="1">
    <citation type="submission" date="2021-05" db="EMBL/GenBank/DDBJ databases">
        <authorList>
            <person name="Kaiqin L."/>
            <person name="Jian G."/>
        </authorList>
    </citation>
    <scope>NUCLEOTIDE SEQUENCE</scope>
    <source>
        <strain evidence="4">HDS5</strain>
    </source>
</reference>
<organism evidence="4 5">
    <name type="scientific">Nocardiopsis eucommiae</name>
    <dbReference type="NCBI Taxonomy" id="2831970"/>
    <lineage>
        <taxon>Bacteria</taxon>
        <taxon>Bacillati</taxon>
        <taxon>Actinomycetota</taxon>
        <taxon>Actinomycetes</taxon>
        <taxon>Streptosporangiales</taxon>
        <taxon>Nocardiopsidaceae</taxon>
        <taxon>Nocardiopsis</taxon>
    </lineage>
</organism>
<dbReference type="Gene3D" id="2.60.120.10">
    <property type="entry name" value="Jelly Rolls"/>
    <property type="match status" value="1"/>
</dbReference>
<evidence type="ECO:0000313" key="5">
    <source>
        <dbReference type="Proteomes" id="UP000682416"/>
    </source>
</evidence>
<dbReference type="GO" id="GO:0005829">
    <property type="term" value="C:cytosol"/>
    <property type="evidence" value="ECO:0007669"/>
    <property type="project" value="TreeGrafter"/>
</dbReference>
<dbReference type="AlphaFoldDB" id="A0A975LBX1"/>
<feature type="active site" description="Proton acceptor" evidence="2">
    <location>
        <position position="63"/>
    </location>
</feature>
<feature type="site" description="Participates in a stacking interaction with the thymidine ring of dTDP-4-oxo-6-deoxyglucose" evidence="3">
    <location>
        <position position="139"/>
    </location>
</feature>
<evidence type="ECO:0000256" key="3">
    <source>
        <dbReference type="PIRSR" id="PIRSR600888-3"/>
    </source>
</evidence>
<dbReference type="InterPro" id="IPR011051">
    <property type="entry name" value="RmlC_Cupin_sf"/>
</dbReference>
<dbReference type="PANTHER" id="PTHR21047:SF2">
    <property type="entry name" value="THYMIDINE DIPHOSPHO-4-KETO-RHAMNOSE 3,5-EPIMERASE"/>
    <property type="match status" value="1"/>
</dbReference>
<evidence type="ECO:0000256" key="1">
    <source>
        <dbReference type="ARBA" id="ARBA00010154"/>
    </source>
</evidence>